<gene>
    <name evidence="1" type="ORF">EPA93_35305</name>
</gene>
<proteinExistence type="predicted"/>
<evidence type="ECO:0000313" key="1">
    <source>
        <dbReference type="EMBL" id="QBD80955.1"/>
    </source>
</evidence>
<dbReference type="AlphaFoldDB" id="A0A4P6JZC8"/>
<dbReference type="Proteomes" id="UP000290365">
    <property type="component" value="Chromosome"/>
</dbReference>
<evidence type="ECO:0000313" key="2">
    <source>
        <dbReference type="Proteomes" id="UP000290365"/>
    </source>
</evidence>
<name>A0A4P6JZC8_KTERU</name>
<dbReference type="RefSeq" id="WP_129892017.1">
    <property type="nucleotide sequence ID" value="NZ_CP035758.1"/>
</dbReference>
<protein>
    <submittedName>
        <fullName evidence="1">Uncharacterized protein</fullName>
    </submittedName>
</protein>
<keyword evidence="2" id="KW-1185">Reference proteome</keyword>
<reference evidence="1 2" key="1">
    <citation type="submission" date="2019-01" db="EMBL/GenBank/DDBJ databases">
        <title>Ktedonosporobacter rubrisoli SCAWS-G2.</title>
        <authorList>
            <person name="Huang Y."/>
            <person name="Yan B."/>
        </authorList>
    </citation>
    <scope>NUCLEOTIDE SEQUENCE [LARGE SCALE GENOMIC DNA]</scope>
    <source>
        <strain evidence="1 2">SCAWS-G2</strain>
    </source>
</reference>
<dbReference type="EMBL" id="CP035758">
    <property type="protein sequence ID" value="QBD80955.1"/>
    <property type="molecule type" value="Genomic_DNA"/>
</dbReference>
<accession>A0A4P6JZC8</accession>
<dbReference type="KEGG" id="kbs:EPA93_35305"/>
<sequence length="284" mass="32441">MVRKKLLVGQYIEDCKAELDEILEHVDRASAAQGYPNNLNSLEVQQAADKLLKARYCEVMLERGENYLWTMSACWKTGEFRRTESVMQRAECAALTLPRSCIWIEPEQALATPGGQISAFVFFPWGDKSALSEALRRIHTEYGPLHQALKQAAQKISKARHRWQLLAIKPESAAPWTLLYSHNPITQRGLWSSSSSHLCHHAINDILAKRIPSVYGGLCAQCQSRLTFYATWLESALALLSAFQQKWEQQEPEIVCEPFTQSFADPILEQPQQEPDMHCYYIMR</sequence>
<organism evidence="1 2">
    <name type="scientific">Ktedonosporobacter rubrisoli</name>
    <dbReference type="NCBI Taxonomy" id="2509675"/>
    <lineage>
        <taxon>Bacteria</taxon>
        <taxon>Bacillati</taxon>
        <taxon>Chloroflexota</taxon>
        <taxon>Ktedonobacteria</taxon>
        <taxon>Ktedonobacterales</taxon>
        <taxon>Ktedonosporobacteraceae</taxon>
        <taxon>Ktedonosporobacter</taxon>
    </lineage>
</organism>